<dbReference type="Proteomes" id="UP001597641">
    <property type="component" value="Unassembled WGS sequence"/>
</dbReference>
<keyword evidence="1" id="KW-0732">Signal</keyword>
<reference evidence="5" key="1">
    <citation type="journal article" date="2019" name="Int. J. Syst. Evol. Microbiol.">
        <title>The Global Catalogue of Microorganisms (GCM) 10K type strain sequencing project: providing services to taxonomists for standard genome sequencing and annotation.</title>
        <authorList>
            <consortium name="The Broad Institute Genomics Platform"/>
            <consortium name="The Broad Institute Genome Sequencing Center for Infectious Disease"/>
            <person name="Wu L."/>
            <person name="Ma J."/>
        </authorList>
    </citation>
    <scope>NUCLEOTIDE SEQUENCE [LARGE SCALE GENOMIC DNA]</scope>
    <source>
        <strain evidence="5">KCTC 23984</strain>
    </source>
</reference>
<feature type="domain" description="Rhamnogalacturonan lyase" evidence="3">
    <location>
        <begin position="173"/>
        <end position="221"/>
    </location>
</feature>
<dbReference type="InterPro" id="IPR032812">
    <property type="entry name" value="SbsA_Ig"/>
</dbReference>
<evidence type="ECO:0000259" key="2">
    <source>
        <dbReference type="Pfam" id="PF13205"/>
    </source>
</evidence>
<accession>A0ABW6BRG8</accession>
<dbReference type="InterPro" id="IPR013784">
    <property type="entry name" value="Carb-bd-like_fold"/>
</dbReference>
<comment type="caution">
    <text evidence="4">The sequence shown here is derived from an EMBL/GenBank/DDBJ whole genome shotgun (WGS) entry which is preliminary data.</text>
</comment>
<dbReference type="Pfam" id="PF13205">
    <property type="entry name" value="Big_5"/>
    <property type="match status" value="1"/>
</dbReference>
<dbReference type="EMBL" id="JBHUOX010000003">
    <property type="protein sequence ID" value="MFD2999846.1"/>
    <property type="molecule type" value="Genomic_DNA"/>
</dbReference>
<dbReference type="InterPro" id="IPR029413">
    <property type="entry name" value="RG-lyase_II"/>
</dbReference>
<evidence type="ECO:0000259" key="3">
    <source>
        <dbReference type="Pfam" id="PF14686"/>
    </source>
</evidence>
<organism evidence="4 5">
    <name type="scientific">Pontibacter toksunensis</name>
    <dbReference type="NCBI Taxonomy" id="1332631"/>
    <lineage>
        <taxon>Bacteria</taxon>
        <taxon>Pseudomonadati</taxon>
        <taxon>Bacteroidota</taxon>
        <taxon>Cytophagia</taxon>
        <taxon>Cytophagales</taxon>
        <taxon>Hymenobacteraceae</taxon>
        <taxon>Pontibacter</taxon>
    </lineage>
</organism>
<dbReference type="SUPFAM" id="SSF49452">
    <property type="entry name" value="Starch-binding domain-like"/>
    <property type="match status" value="1"/>
</dbReference>
<dbReference type="RefSeq" id="WP_377482225.1">
    <property type="nucleotide sequence ID" value="NZ_JBHUOX010000003.1"/>
</dbReference>
<dbReference type="Pfam" id="PF14686">
    <property type="entry name" value="fn3_3"/>
    <property type="match status" value="1"/>
</dbReference>
<evidence type="ECO:0000313" key="5">
    <source>
        <dbReference type="Proteomes" id="UP001597641"/>
    </source>
</evidence>
<sequence length="557" mass="62456">MIFRIGKREFAYFDLSQNNLMKLRTAIVVTGIVGGLASCATMSVPEGGPKDVAPPVLVESNPKDQQLNVNTKTINLEFNEEVQQKNLTKELLITPNINNKYQVKSNKNVLTLEFEKPLQDSTTFTFNFREGIVDITEQNKAQNLKIAFSTGTFIDSSSVSGKVVNLMKQTPEKGAVVALYQAEDTLSIRKNRPYYLTTADDAGNFEIENIKEGNYRMYALVDKNNNTFYDTEEERIAYLPEIIRILPGTDSIYLQTVRIDTKKPILLQREKYTDRFIGNYNEGIQRFTAKPLAVNTDSLVHRIGSDGKAVEVFKTPGFEGGQALFTVVDSSGNTAIDTVQIAFEGKRAQRIKGAQLKVINGKPKNSFRVGQPVMLELETPARIAGDTPVTLMSDTTVLQQLKPEQITFDKTNTEISFNLPEVNNRIKQVSVVLDSTAIVPLIGEPMRFQPVSIAVAEARGTGTLSGTAKTDYTSFTIQLLNSDYKIVEEVKNSKNFRFQNIEPGSYRLRVLVDENNNGVWEKGDPNFEKAPEKVYLLPEVLDIRANWERNEPDFLVF</sequence>
<evidence type="ECO:0000256" key="1">
    <source>
        <dbReference type="ARBA" id="ARBA00022729"/>
    </source>
</evidence>
<proteinExistence type="predicted"/>
<feature type="domain" description="SbsA Ig-like" evidence="2">
    <location>
        <begin position="51"/>
        <end position="150"/>
    </location>
</feature>
<evidence type="ECO:0000313" key="4">
    <source>
        <dbReference type="EMBL" id="MFD2999846.1"/>
    </source>
</evidence>
<protein>
    <submittedName>
        <fullName evidence="4">Ig-like domain-containing domain</fullName>
    </submittedName>
</protein>
<name>A0ABW6BRG8_9BACT</name>
<gene>
    <name evidence="4" type="ORF">ACFS7Z_05710</name>
</gene>
<keyword evidence="5" id="KW-1185">Reference proteome</keyword>